<dbReference type="RefSeq" id="WP_395115312.1">
    <property type="nucleotide sequence ID" value="NZ_JBIMSN010000052.1"/>
</dbReference>
<dbReference type="Pfam" id="PF12079">
    <property type="entry name" value="DUF3558"/>
    <property type="match status" value="1"/>
</dbReference>
<feature type="signal peptide" evidence="1">
    <location>
        <begin position="1"/>
        <end position="25"/>
    </location>
</feature>
<evidence type="ECO:0000313" key="3">
    <source>
        <dbReference type="EMBL" id="MFH5229280.1"/>
    </source>
</evidence>
<accession>A0ABW7JRG3</accession>
<name>A0ABW7JRG3_9NOCA</name>
<evidence type="ECO:0000256" key="1">
    <source>
        <dbReference type="SAM" id="SignalP"/>
    </source>
</evidence>
<keyword evidence="1" id="KW-0732">Signal</keyword>
<feature type="chain" id="PRO_5045033543" evidence="1">
    <location>
        <begin position="26"/>
        <end position="328"/>
    </location>
</feature>
<dbReference type="Proteomes" id="UP001609219">
    <property type="component" value="Unassembled WGS sequence"/>
</dbReference>
<keyword evidence="5" id="KW-1185">Reference proteome</keyword>
<dbReference type="InterPro" id="IPR024520">
    <property type="entry name" value="DUF3558"/>
</dbReference>
<dbReference type="PROSITE" id="PS51257">
    <property type="entry name" value="PROKAR_LIPOPROTEIN"/>
    <property type="match status" value="1"/>
</dbReference>
<evidence type="ECO:0000313" key="5">
    <source>
        <dbReference type="Proteomes" id="UP001609219"/>
    </source>
</evidence>
<reference evidence="4 5" key="1">
    <citation type="submission" date="2024-10" db="EMBL/GenBank/DDBJ databases">
        <authorList>
            <person name="Riesco R."/>
        </authorList>
    </citation>
    <scope>NUCLEOTIDE SEQUENCE [LARGE SCALE GENOMIC DNA]</scope>
    <source>
        <strain evidence="2 4">NCIMB 15449</strain>
        <strain evidence="3 5">NCIMB 15450</strain>
    </source>
</reference>
<evidence type="ECO:0000313" key="4">
    <source>
        <dbReference type="Proteomes" id="UP001609175"/>
    </source>
</evidence>
<sequence>MSTQRRIIAACAGVLALAGCTTSVAGTPAAKSSPQVAYASKLSPKDQATLAYFAELRNLDPCAFLDEATLKDLGTVREFSGDAYSAACNAKVEVDRNSDKSLDISIQLVSKDNGFTTGAETITVGDTAVEQKVEYKPGDSSASINTCRNQVAFDGDYSVLISVFRRTSDAACAEANQLVAQAIPLLDTRPQRADSGKRKSNIATAVLDPCEALGRLSDEADVALTESAQPWGCRFTVDGTDGSIQYSVNSKDGYDKPYDGERIDIDGHEAVRTQYGDTCSVEVWAGYPKGDFDPVDSDYIATTVRVSSDNCDSVQNTAEVAVGAYLDR</sequence>
<comment type="caution">
    <text evidence="2">The sequence shown here is derived from an EMBL/GenBank/DDBJ whole genome shotgun (WGS) entry which is preliminary data.</text>
</comment>
<protein>
    <submittedName>
        <fullName evidence="2">DUF3558 family protein</fullName>
    </submittedName>
</protein>
<dbReference type="Proteomes" id="UP001609175">
    <property type="component" value="Unassembled WGS sequence"/>
</dbReference>
<evidence type="ECO:0000313" key="2">
    <source>
        <dbReference type="EMBL" id="MFH5209560.1"/>
    </source>
</evidence>
<dbReference type="EMBL" id="JBIMSN010000052">
    <property type="protein sequence ID" value="MFH5229280.1"/>
    <property type="molecule type" value="Genomic_DNA"/>
</dbReference>
<organism evidence="2 4">
    <name type="scientific">Antrihabitans spumae</name>
    <dbReference type="NCBI Taxonomy" id="3373370"/>
    <lineage>
        <taxon>Bacteria</taxon>
        <taxon>Bacillati</taxon>
        <taxon>Actinomycetota</taxon>
        <taxon>Actinomycetes</taxon>
        <taxon>Mycobacteriales</taxon>
        <taxon>Nocardiaceae</taxon>
        <taxon>Antrihabitans</taxon>
    </lineage>
</organism>
<proteinExistence type="predicted"/>
<gene>
    <name evidence="2" type="ORF">ACHIPZ_15360</name>
    <name evidence="3" type="ORF">ACHIRB_11950</name>
</gene>
<dbReference type="EMBL" id="JBIMSO010000054">
    <property type="protein sequence ID" value="MFH5209560.1"/>
    <property type="molecule type" value="Genomic_DNA"/>
</dbReference>